<organism evidence="4">
    <name type="scientific">Salmonella enterica subsp. enterica serovar Cardoner</name>
    <dbReference type="NCBI Taxonomy" id="2564309"/>
    <lineage>
        <taxon>Bacteria</taxon>
        <taxon>Pseudomonadati</taxon>
        <taxon>Pseudomonadota</taxon>
        <taxon>Gammaproteobacteria</taxon>
        <taxon>Enterobacterales</taxon>
        <taxon>Enterobacteriaceae</taxon>
        <taxon>Salmonella</taxon>
    </lineage>
</organism>
<evidence type="ECO:0000313" key="4">
    <source>
        <dbReference type="EMBL" id="EBU8204134.1"/>
    </source>
</evidence>
<evidence type="ECO:0000256" key="2">
    <source>
        <dbReference type="ARBA" id="ARBA00022612"/>
    </source>
</evidence>
<dbReference type="InterPro" id="IPR020991">
    <property type="entry name" value="Connector_podovirus"/>
</dbReference>
<evidence type="ECO:0000256" key="3">
    <source>
        <dbReference type="ARBA" id="ARBA00023219"/>
    </source>
</evidence>
<proteinExistence type="predicted"/>
<name>A0A5V6PUS8_SALET</name>
<keyword evidence="2" id="KW-1188">Viral release from host cell</keyword>
<evidence type="ECO:0000256" key="1">
    <source>
        <dbReference type="ARBA" id="ARBA00004328"/>
    </source>
</evidence>
<keyword evidence="3" id="KW-0231">Viral genome packaging</keyword>
<protein>
    <submittedName>
        <fullName evidence="4">Phage tail protein</fullName>
    </submittedName>
</protein>
<dbReference type="AlphaFoldDB" id="A0A5V6PUS8"/>
<gene>
    <name evidence="4" type="ORF">DLM21_07150</name>
</gene>
<reference evidence="4" key="1">
    <citation type="submission" date="2018-05" db="EMBL/GenBank/DDBJ databases">
        <authorList>
            <person name="Ashton P.M."/>
            <person name="Dallman T."/>
            <person name="Nair S."/>
            <person name="De Pinna E."/>
            <person name="Peters T."/>
            <person name="Grant K."/>
        </authorList>
    </citation>
    <scope>NUCLEOTIDE SEQUENCE</scope>
    <source>
        <strain evidence="4">374031</strain>
    </source>
</reference>
<comment type="subcellular location">
    <subcellularLocation>
        <location evidence="1">Virion</location>
    </subcellularLocation>
</comment>
<sequence>MEQQAAQIIKRASAMKSQRADNDSTWSDCYDYTYPMRGAGLDGDTGSLSDAGGKTAKIYDSTATDSARILASSMMAGMTPANAQWLDLDADNLSDEEKAWFSESATIIWTNIHSANFDAEAYEANLDSVIAGWFVMYIEENIKEGGYNFQQWHLSQCSLASTRPDLVVDTIAREYKRTAVQAITEFGEKAVSEKIRTAAKSKPDEIFSFLHFITPRQDAKEGAQLARNLPFASYHIDVQSKQIVRESGYHEFPCAVPRWMRIPGTVYGIGPVFDALPDIRTLNELKRQQLAATDLAIAGMWIAEDDGVLNPRTVKVGPRKIIVANSVDSMKPLLTGSDFNVSFTKEQSLQASIRKILMADQLQPQDGPAMTATEVNVRVGLIRQLLGPVYGRFQAEFLAPLVERCFGLALRAGALPQIPQSLAGKKFNVRYLNPLARAQKMEDVSAIERFSADIGQLMNVSPDIADNVDFDEAARVIADGLGVPVSVLRNKEDVEAFRKQKMEQAQAAQQQQMTAETIASVAQDAGGAMAQKVIADA</sequence>
<accession>A0A5V6PUS8</accession>
<dbReference type="Pfam" id="PF12236">
    <property type="entry name" value="Head-tail_con"/>
    <property type="match status" value="1"/>
</dbReference>
<comment type="caution">
    <text evidence="4">The sequence shown here is derived from an EMBL/GenBank/DDBJ whole genome shotgun (WGS) entry which is preliminary data.</text>
</comment>
<dbReference type="EMBL" id="AAHDIR010000004">
    <property type="protein sequence ID" value="EBU8204134.1"/>
    <property type="molecule type" value="Genomic_DNA"/>
</dbReference>